<comment type="subcellular location">
    <subcellularLocation>
        <location evidence="1">Membrane</location>
        <topology evidence="1">Multi-pass membrane protein</topology>
    </subcellularLocation>
</comment>
<proteinExistence type="predicted"/>
<dbReference type="GO" id="GO:0005886">
    <property type="term" value="C:plasma membrane"/>
    <property type="evidence" value="ECO:0007669"/>
    <property type="project" value="TreeGrafter"/>
</dbReference>
<feature type="transmembrane region" description="Helical" evidence="5">
    <location>
        <begin position="38"/>
        <end position="62"/>
    </location>
</feature>
<feature type="transmembrane region" description="Helical" evidence="5">
    <location>
        <begin position="74"/>
        <end position="96"/>
    </location>
</feature>
<feature type="domain" description="Sodium/calcium exchanger membrane region" evidence="6">
    <location>
        <begin position="248"/>
        <end position="388"/>
    </location>
</feature>
<dbReference type="InterPro" id="IPR004837">
    <property type="entry name" value="NaCa_Exmemb"/>
</dbReference>
<feature type="transmembrane region" description="Helical" evidence="5">
    <location>
        <begin position="108"/>
        <end position="130"/>
    </location>
</feature>
<protein>
    <submittedName>
        <fullName evidence="7">Ca2+:H+ antiporter</fullName>
    </submittedName>
</protein>
<dbReference type="PANTHER" id="PTHR37958">
    <property type="entry name" value="SODIUM-POTASSIUM/PROTON ANTIPORTER CHAA"/>
    <property type="match status" value="1"/>
</dbReference>
<dbReference type="EMBL" id="FPBD01000005">
    <property type="protein sequence ID" value="SFT96142.1"/>
    <property type="molecule type" value="Genomic_DNA"/>
</dbReference>
<accession>A0A1I7C9P6</accession>
<name>A0A1I7C9P6_9HYPH</name>
<feature type="domain" description="Sodium/calcium exchanger membrane region" evidence="6">
    <location>
        <begin position="42"/>
        <end position="194"/>
    </location>
</feature>
<gene>
    <name evidence="7" type="ORF">SAMN05444141_105352</name>
</gene>
<keyword evidence="2 5" id="KW-0812">Transmembrane</keyword>
<feature type="transmembrane region" description="Helical" evidence="5">
    <location>
        <begin position="373"/>
        <end position="389"/>
    </location>
</feature>
<organism evidence="7 8">
    <name type="scientific">Pseudovibrio denitrificans</name>
    <dbReference type="NCBI Taxonomy" id="258256"/>
    <lineage>
        <taxon>Bacteria</taxon>
        <taxon>Pseudomonadati</taxon>
        <taxon>Pseudomonadota</taxon>
        <taxon>Alphaproteobacteria</taxon>
        <taxon>Hyphomicrobiales</taxon>
        <taxon>Stappiaceae</taxon>
        <taxon>Pseudovibrio</taxon>
    </lineage>
</organism>
<feature type="transmembrane region" description="Helical" evidence="5">
    <location>
        <begin position="142"/>
        <end position="162"/>
    </location>
</feature>
<dbReference type="Pfam" id="PF01699">
    <property type="entry name" value="Na_Ca_ex"/>
    <property type="match status" value="2"/>
</dbReference>
<dbReference type="PANTHER" id="PTHR37958:SF1">
    <property type="entry name" value="SODIUM-POTASSIUM_PROTON ANTIPORTER CHAA"/>
    <property type="match status" value="1"/>
</dbReference>
<reference evidence="8" key="1">
    <citation type="submission" date="2016-10" db="EMBL/GenBank/DDBJ databases">
        <authorList>
            <person name="Varghese N."/>
            <person name="Submissions S."/>
        </authorList>
    </citation>
    <scope>NUCLEOTIDE SEQUENCE [LARGE SCALE GENOMIC DNA]</scope>
    <source>
        <strain evidence="8">DSM 17465</strain>
    </source>
</reference>
<evidence type="ECO:0000256" key="3">
    <source>
        <dbReference type="ARBA" id="ARBA00022989"/>
    </source>
</evidence>
<evidence type="ECO:0000256" key="5">
    <source>
        <dbReference type="SAM" id="Phobius"/>
    </source>
</evidence>
<feature type="transmembrane region" description="Helical" evidence="5">
    <location>
        <begin position="12"/>
        <end position="32"/>
    </location>
</feature>
<feature type="transmembrane region" description="Helical" evidence="5">
    <location>
        <begin position="243"/>
        <end position="260"/>
    </location>
</feature>
<dbReference type="GO" id="GO:0015385">
    <property type="term" value="F:sodium:proton antiporter activity"/>
    <property type="evidence" value="ECO:0007669"/>
    <property type="project" value="TreeGrafter"/>
</dbReference>
<feature type="transmembrane region" description="Helical" evidence="5">
    <location>
        <begin position="272"/>
        <end position="292"/>
    </location>
</feature>
<dbReference type="InterPro" id="IPR052946">
    <property type="entry name" value="Alkaline_pH_Ca-Antiporter"/>
</dbReference>
<dbReference type="AlphaFoldDB" id="A0A1I7C9P6"/>
<dbReference type="GO" id="GO:0015386">
    <property type="term" value="F:potassium:proton antiporter activity"/>
    <property type="evidence" value="ECO:0007669"/>
    <property type="project" value="TreeGrafter"/>
</dbReference>
<evidence type="ECO:0000256" key="2">
    <source>
        <dbReference type="ARBA" id="ARBA00022692"/>
    </source>
</evidence>
<dbReference type="RefSeq" id="WP_008549892.1">
    <property type="nucleotide sequence ID" value="NZ_FPBD01000005.1"/>
</dbReference>
<evidence type="ECO:0000313" key="7">
    <source>
        <dbReference type="EMBL" id="SFT96142.1"/>
    </source>
</evidence>
<evidence type="ECO:0000313" key="8">
    <source>
        <dbReference type="Proteomes" id="UP000183371"/>
    </source>
</evidence>
<feature type="transmembrane region" description="Helical" evidence="5">
    <location>
        <begin position="313"/>
        <end position="336"/>
    </location>
</feature>
<dbReference type="Proteomes" id="UP000183371">
    <property type="component" value="Unassembled WGS sequence"/>
</dbReference>
<keyword evidence="4 5" id="KW-0472">Membrane</keyword>
<keyword evidence="3 5" id="KW-1133">Transmembrane helix</keyword>
<sequence>MSGFWSTLKREACFLAGAATTAFFFLAGADLLQPSAGLAVQIFCFIWLFSVMLWCAFGVVRHADCLAVILGEPYGTLILTLSVIGIEVSLIVSIMLTGGTNEPLARDTMLAVLNIVLNGMVGISLLLGGLKYGEQPFNTTGARSFLSVLIPLATFSLILPRYTTSTADPSLSTGQQISFAVMISLLYAVFLATQSIRHKSFFIQPKPHSGVALSFLMAKDEVEDDKHAHDEDDHHHDLEIYSTGYHAMFLILTMLPIVLLSKKFAVLVDFGIASFHMPAAFGGVLVALLVLTPEGLGSFRAALANRLQRSVNICLGSALATIGLTVPAVLIAAGIFDIHIVLGVKDTDMILLLLTLILSMITFTGTRTNALQGAVHLVLFVFYFILIFQP</sequence>
<evidence type="ECO:0000259" key="6">
    <source>
        <dbReference type="Pfam" id="PF01699"/>
    </source>
</evidence>
<keyword evidence="8" id="KW-1185">Reference proteome</keyword>
<evidence type="ECO:0000256" key="1">
    <source>
        <dbReference type="ARBA" id="ARBA00004141"/>
    </source>
</evidence>
<feature type="transmembrane region" description="Helical" evidence="5">
    <location>
        <begin position="348"/>
        <end position="366"/>
    </location>
</feature>
<feature type="transmembrane region" description="Helical" evidence="5">
    <location>
        <begin position="174"/>
        <end position="193"/>
    </location>
</feature>
<evidence type="ECO:0000256" key="4">
    <source>
        <dbReference type="ARBA" id="ARBA00023136"/>
    </source>
</evidence>